<dbReference type="InterPro" id="IPR029069">
    <property type="entry name" value="HotDog_dom_sf"/>
</dbReference>
<dbReference type="SUPFAM" id="SSF54637">
    <property type="entry name" value="Thioesterase/thiol ester dehydrase-isomerase"/>
    <property type="match status" value="1"/>
</dbReference>
<accession>A0A327XRH7</accession>
<gene>
    <name evidence="2" type="ORF">ATI53_104920</name>
</gene>
<protein>
    <submittedName>
        <fullName evidence="2">Acyl dehydratase</fullName>
    </submittedName>
</protein>
<dbReference type="EMBL" id="QLMG01000049">
    <property type="protein sequence ID" value="RAK11320.1"/>
    <property type="molecule type" value="Genomic_DNA"/>
</dbReference>
<dbReference type="InterPro" id="IPR002539">
    <property type="entry name" value="MaoC-like_dom"/>
</dbReference>
<dbReference type="Proteomes" id="UP000249165">
    <property type="component" value="Unassembled WGS sequence"/>
</dbReference>
<dbReference type="CDD" id="cd03441">
    <property type="entry name" value="R_hydratase_like"/>
    <property type="match status" value="1"/>
</dbReference>
<name>A0A327XRH7_9RHOB</name>
<evidence type="ECO:0000313" key="3">
    <source>
        <dbReference type="Proteomes" id="UP000249165"/>
    </source>
</evidence>
<dbReference type="PANTHER" id="PTHR43841:SF3">
    <property type="entry name" value="(3R)-HYDROXYACYL-ACP DEHYDRATASE SUBUNIT HADB"/>
    <property type="match status" value="1"/>
</dbReference>
<keyword evidence="3" id="KW-1185">Reference proteome</keyword>
<dbReference type="PANTHER" id="PTHR43841">
    <property type="entry name" value="3-HYDROXYACYL-THIOESTER DEHYDRATASE HTDX-RELATED"/>
    <property type="match status" value="1"/>
</dbReference>
<proteinExistence type="predicted"/>
<dbReference type="Gene3D" id="3.10.129.10">
    <property type="entry name" value="Hotdog Thioesterase"/>
    <property type="match status" value="1"/>
</dbReference>
<evidence type="ECO:0000313" key="2">
    <source>
        <dbReference type="EMBL" id="RAK11320.1"/>
    </source>
</evidence>
<feature type="domain" description="MaoC-like" evidence="1">
    <location>
        <begin position="18"/>
        <end position="102"/>
    </location>
</feature>
<sequence>MGSVNDQTKPVEGGSPVTLDITSEVIGKYADITNDYNPIHTDPEFAATTPMKGVIAHGTMSLALIWQALRRDFGAARCARAALDVRFIKPVRINDRLTARHQPDDLGGLSVWVENQNGESVIKGSARL</sequence>
<dbReference type="OrthoDB" id="9796589at2"/>
<reference evidence="2 3" key="1">
    <citation type="submission" date="2018-06" db="EMBL/GenBank/DDBJ databases">
        <title>Genomic Encyclopedia of Archaeal and Bacterial Type Strains, Phase II (KMG-II): from individual species to whole genera.</title>
        <authorList>
            <person name="Goeker M."/>
        </authorList>
    </citation>
    <scope>NUCLEOTIDE SEQUENCE [LARGE SCALE GENOMIC DNA]</scope>
    <source>
        <strain evidence="2 3">DSM 22011</strain>
    </source>
</reference>
<comment type="caution">
    <text evidence="2">The sequence shown here is derived from an EMBL/GenBank/DDBJ whole genome shotgun (WGS) entry which is preliminary data.</text>
</comment>
<evidence type="ECO:0000259" key="1">
    <source>
        <dbReference type="Pfam" id="PF01575"/>
    </source>
</evidence>
<dbReference type="AlphaFoldDB" id="A0A327XRH7"/>
<organism evidence="2 3">
    <name type="scientific">Salipiger aestuarii</name>
    <dbReference type="NCBI Taxonomy" id="568098"/>
    <lineage>
        <taxon>Bacteria</taxon>
        <taxon>Pseudomonadati</taxon>
        <taxon>Pseudomonadota</taxon>
        <taxon>Alphaproteobacteria</taxon>
        <taxon>Rhodobacterales</taxon>
        <taxon>Roseobacteraceae</taxon>
        <taxon>Salipiger</taxon>
    </lineage>
</organism>
<dbReference type="Pfam" id="PF01575">
    <property type="entry name" value="MaoC_dehydratas"/>
    <property type="match status" value="1"/>
</dbReference>